<feature type="transmembrane region" description="Helical" evidence="7">
    <location>
        <begin position="259"/>
        <end position="281"/>
    </location>
</feature>
<accession>A0ABY8UFW2</accession>
<feature type="transmembrane region" description="Helical" evidence="7">
    <location>
        <begin position="59"/>
        <end position="79"/>
    </location>
</feature>
<feature type="transmembrane region" description="Helical" evidence="7">
    <location>
        <begin position="227"/>
        <end position="247"/>
    </location>
</feature>
<feature type="transmembrane region" description="Helical" evidence="7">
    <location>
        <begin position="91"/>
        <end position="112"/>
    </location>
</feature>
<evidence type="ECO:0000256" key="7">
    <source>
        <dbReference type="SAM" id="Phobius"/>
    </source>
</evidence>
<evidence type="ECO:0000256" key="6">
    <source>
        <dbReference type="ARBA" id="ARBA00023136"/>
    </source>
</evidence>
<keyword evidence="6 7" id="KW-0472">Membrane</keyword>
<evidence type="ECO:0000256" key="4">
    <source>
        <dbReference type="ARBA" id="ARBA00022692"/>
    </source>
</evidence>
<proteinExistence type="inferred from homology"/>
<feature type="transmembrane region" description="Helical" evidence="7">
    <location>
        <begin position="293"/>
        <end position="311"/>
    </location>
</feature>
<feature type="transmembrane region" description="Helical" evidence="7">
    <location>
        <begin position="317"/>
        <end position="340"/>
    </location>
</feature>
<evidence type="ECO:0000256" key="3">
    <source>
        <dbReference type="ARBA" id="ARBA00022448"/>
    </source>
</evidence>
<evidence type="ECO:0000313" key="9">
    <source>
        <dbReference type="Proteomes" id="UP001244341"/>
    </source>
</evidence>
<dbReference type="Proteomes" id="UP001244341">
    <property type="component" value="Chromosome 9b"/>
</dbReference>
<keyword evidence="5 7" id="KW-1133">Transmembrane helix</keyword>
<keyword evidence="4 7" id="KW-0812">Transmembrane</keyword>
<dbReference type="EMBL" id="CP126216">
    <property type="protein sequence ID" value="WIA18558.1"/>
    <property type="molecule type" value="Genomic_DNA"/>
</dbReference>
<evidence type="ECO:0000256" key="1">
    <source>
        <dbReference type="ARBA" id="ARBA00004141"/>
    </source>
</evidence>
<comment type="subcellular location">
    <subcellularLocation>
        <location evidence="1">Membrane</location>
        <topology evidence="1">Multi-pass membrane protein</topology>
    </subcellularLocation>
</comment>
<organism evidence="8 9">
    <name type="scientific">Tetradesmus obliquus</name>
    <name type="common">Green alga</name>
    <name type="synonym">Acutodesmus obliquus</name>
    <dbReference type="NCBI Taxonomy" id="3088"/>
    <lineage>
        <taxon>Eukaryota</taxon>
        <taxon>Viridiplantae</taxon>
        <taxon>Chlorophyta</taxon>
        <taxon>core chlorophytes</taxon>
        <taxon>Chlorophyceae</taxon>
        <taxon>CS clade</taxon>
        <taxon>Sphaeropleales</taxon>
        <taxon>Scenedesmaceae</taxon>
        <taxon>Tetradesmus</taxon>
    </lineage>
</organism>
<feature type="transmembrane region" description="Helical" evidence="7">
    <location>
        <begin position="352"/>
        <end position="375"/>
    </location>
</feature>
<comment type="similarity">
    <text evidence="2">Belongs to the SLC29A/ENT transporter (TC 2.A.57) family.</text>
</comment>
<dbReference type="InterPro" id="IPR002259">
    <property type="entry name" value="Eqnu_transpt"/>
</dbReference>
<dbReference type="PANTHER" id="PTHR10332:SF10">
    <property type="entry name" value="EQUILIBRATIVE NUCLEOSIDE TRANSPORTER 4"/>
    <property type="match status" value="1"/>
</dbReference>
<keyword evidence="3" id="KW-0813">Transport</keyword>
<name>A0ABY8UFW2_TETOB</name>
<feature type="transmembrane region" description="Helical" evidence="7">
    <location>
        <begin position="199"/>
        <end position="220"/>
    </location>
</feature>
<gene>
    <name evidence="8" type="ORF">OEZ85_010001</name>
</gene>
<sequence>MVAALSDQQHAGAGQPRASPLLLCCFYLLGMGVVCNWVALLQCQDYLGPLFTAYSPSRVLTAAYAALDLLAQSLLFFFGDRLWANKHSRMVVGYAACTAVTAALPLLDMYLLDTAAAALGPQAATAAYFGAWAGYSLVAGACSAIIGSVTYAQAAVYGPSYCQAFVRGRAASGLSCILVRVLTKATLPDNPAGLRQSTLLFLGAAAALLAACTAAASWLPKEAPGKAAAAAVSVGFFVPCFIFPAMLSPEAGSWPAVGSWWTIMLVGAFQAGAVAGSALPLYSIQHPQRFISLLAWGQWAVVPATLAALALHGGPLALLGITFGSMVYGYHVASLVFWLACEGLGSAADVELVQGLLVLTLTAARLAGLLLSWLWG</sequence>
<keyword evidence="9" id="KW-1185">Reference proteome</keyword>
<protein>
    <submittedName>
        <fullName evidence="8">Uncharacterized protein</fullName>
    </submittedName>
</protein>
<reference evidence="8 9" key="1">
    <citation type="submission" date="2023-05" db="EMBL/GenBank/DDBJ databases">
        <title>A 100% complete, gapless, phased diploid assembly of the Scenedesmus obliquus UTEX 3031 genome.</title>
        <authorList>
            <person name="Biondi T.C."/>
            <person name="Hanschen E.R."/>
            <person name="Kwon T."/>
            <person name="Eng W."/>
            <person name="Kruse C.P.S."/>
            <person name="Koehler S.I."/>
            <person name="Kunde Y."/>
            <person name="Gleasner C.D."/>
            <person name="You Mak K.T."/>
            <person name="Polle J."/>
            <person name="Hovde B.T."/>
            <person name="Starkenburg S.R."/>
        </authorList>
    </citation>
    <scope>NUCLEOTIDE SEQUENCE [LARGE SCALE GENOMIC DNA]</scope>
    <source>
        <strain evidence="8 9">DOE0152z</strain>
    </source>
</reference>
<feature type="transmembrane region" description="Helical" evidence="7">
    <location>
        <begin position="170"/>
        <end position="187"/>
    </location>
</feature>
<evidence type="ECO:0000256" key="5">
    <source>
        <dbReference type="ARBA" id="ARBA00022989"/>
    </source>
</evidence>
<evidence type="ECO:0000256" key="2">
    <source>
        <dbReference type="ARBA" id="ARBA00007965"/>
    </source>
</evidence>
<dbReference type="PANTHER" id="PTHR10332">
    <property type="entry name" value="EQUILIBRATIVE NUCLEOSIDE TRANSPORTER"/>
    <property type="match status" value="1"/>
</dbReference>
<evidence type="ECO:0000313" key="8">
    <source>
        <dbReference type="EMBL" id="WIA18558.1"/>
    </source>
</evidence>
<feature type="transmembrane region" description="Helical" evidence="7">
    <location>
        <begin position="132"/>
        <end position="158"/>
    </location>
</feature>
<feature type="transmembrane region" description="Helical" evidence="7">
    <location>
        <begin position="21"/>
        <end position="39"/>
    </location>
</feature>